<keyword evidence="3" id="KW-1185">Reference proteome</keyword>
<keyword evidence="2" id="KW-0131">Cell cycle</keyword>
<dbReference type="GO" id="GO:0051301">
    <property type="term" value="P:cell division"/>
    <property type="evidence" value="ECO:0007669"/>
    <property type="project" value="UniProtKB-KW"/>
</dbReference>
<feature type="coiled-coil region" evidence="1">
    <location>
        <begin position="95"/>
        <end position="129"/>
    </location>
</feature>
<proteinExistence type="predicted"/>
<keyword evidence="1" id="KW-0175">Coiled coil</keyword>
<dbReference type="Proteomes" id="UP001546774">
    <property type="component" value="Unassembled WGS sequence"/>
</dbReference>
<dbReference type="InterPro" id="IPR053712">
    <property type="entry name" value="Bac_CellDiv_Activator"/>
</dbReference>
<dbReference type="InterPro" id="IPR036192">
    <property type="entry name" value="Cell_div_ZapA-like_sf"/>
</dbReference>
<gene>
    <name evidence="2" type="primary">zapA</name>
    <name evidence="2" type="ORF">WMO37_03610</name>
</gene>
<comment type="caution">
    <text evidence="2">The sequence shown here is derived from an EMBL/GenBank/DDBJ whole genome shotgun (WGS) entry which is preliminary data.</text>
</comment>
<dbReference type="InterPro" id="IPR007838">
    <property type="entry name" value="Cell_div_ZapA-like"/>
</dbReference>
<evidence type="ECO:0000313" key="2">
    <source>
        <dbReference type="EMBL" id="MEQ2554103.1"/>
    </source>
</evidence>
<organism evidence="2 3">
    <name type="scientific">Lachnospira intestinalis</name>
    <dbReference type="NCBI Taxonomy" id="3133158"/>
    <lineage>
        <taxon>Bacteria</taxon>
        <taxon>Bacillati</taxon>
        <taxon>Bacillota</taxon>
        <taxon>Clostridia</taxon>
        <taxon>Lachnospirales</taxon>
        <taxon>Lachnospiraceae</taxon>
        <taxon>Lachnospira</taxon>
    </lineage>
</organism>
<dbReference type="Pfam" id="PF05164">
    <property type="entry name" value="ZapA"/>
    <property type="match status" value="1"/>
</dbReference>
<dbReference type="EMBL" id="JBBMFS010000002">
    <property type="protein sequence ID" value="MEQ2554103.1"/>
    <property type="molecule type" value="Genomic_DNA"/>
</dbReference>
<evidence type="ECO:0000256" key="1">
    <source>
        <dbReference type="SAM" id="Coils"/>
    </source>
</evidence>
<dbReference type="Gene3D" id="6.10.250.790">
    <property type="match status" value="1"/>
</dbReference>
<reference evidence="2" key="1">
    <citation type="submission" date="2024-03" db="EMBL/GenBank/DDBJ databases">
        <title>Human intestinal bacterial collection.</title>
        <authorList>
            <person name="Pauvert C."/>
            <person name="Hitch T.C.A."/>
            <person name="Clavel T."/>
        </authorList>
    </citation>
    <scope>NUCLEOTIDE SEQUENCE [LARGE SCALE GENOMIC DNA]</scope>
    <source>
        <strain evidence="2">CLA-AA-H89B</strain>
    </source>
</reference>
<protein>
    <submittedName>
        <fullName evidence="2">Cell division protein ZapA</fullName>
    </submittedName>
</protein>
<accession>A0ABV1H334</accession>
<sequence>MSSKNNTEVILGGKVFTLSGYESEEYLQKVAAYINNKLAEFNKDESYRRQSAEVRANLMYLNIADDYFKAKKLGDSLQSETENKDTAMYDLKHELIAAQIQLETANKQIEELKEEINKYQKNVVRLETELEDLKK</sequence>
<evidence type="ECO:0000313" key="3">
    <source>
        <dbReference type="Proteomes" id="UP001546774"/>
    </source>
</evidence>
<name>A0ABV1H334_9FIRM</name>
<dbReference type="SUPFAM" id="SSF102829">
    <property type="entry name" value="Cell division protein ZapA-like"/>
    <property type="match status" value="1"/>
</dbReference>
<keyword evidence="2" id="KW-0132">Cell division</keyword>